<evidence type="ECO:0000313" key="1">
    <source>
        <dbReference type="EMBL" id="KAK4178934.1"/>
    </source>
</evidence>
<reference evidence="1" key="1">
    <citation type="journal article" date="2023" name="Mol. Phylogenet. Evol.">
        <title>Genome-scale phylogeny and comparative genomics of the fungal order Sordariales.</title>
        <authorList>
            <person name="Hensen N."/>
            <person name="Bonometti L."/>
            <person name="Westerberg I."/>
            <person name="Brannstrom I.O."/>
            <person name="Guillou S."/>
            <person name="Cros-Aarteil S."/>
            <person name="Calhoun S."/>
            <person name="Haridas S."/>
            <person name="Kuo A."/>
            <person name="Mondo S."/>
            <person name="Pangilinan J."/>
            <person name="Riley R."/>
            <person name="LaButti K."/>
            <person name="Andreopoulos B."/>
            <person name="Lipzen A."/>
            <person name="Chen C."/>
            <person name="Yan M."/>
            <person name="Daum C."/>
            <person name="Ng V."/>
            <person name="Clum A."/>
            <person name="Steindorff A."/>
            <person name="Ohm R.A."/>
            <person name="Martin F."/>
            <person name="Silar P."/>
            <person name="Natvig D.O."/>
            <person name="Lalanne C."/>
            <person name="Gautier V."/>
            <person name="Ament-Velasquez S.L."/>
            <person name="Kruys A."/>
            <person name="Hutchinson M.I."/>
            <person name="Powell A.J."/>
            <person name="Barry K."/>
            <person name="Miller A.N."/>
            <person name="Grigoriev I.V."/>
            <person name="Debuchy R."/>
            <person name="Gladieux P."/>
            <person name="Hiltunen Thoren M."/>
            <person name="Johannesson H."/>
        </authorList>
    </citation>
    <scope>NUCLEOTIDE SEQUENCE</scope>
    <source>
        <strain evidence="1">CBS 892.96</strain>
    </source>
</reference>
<accession>A0AAN6WBH4</accession>
<dbReference type="AlphaFoldDB" id="A0AAN6WBH4"/>
<organism evidence="1 2">
    <name type="scientific">Triangularia setosa</name>
    <dbReference type="NCBI Taxonomy" id="2587417"/>
    <lineage>
        <taxon>Eukaryota</taxon>
        <taxon>Fungi</taxon>
        <taxon>Dikarya</taxon>
        <taxon>Ascomycota</taxon>
        <taxon>Pezizomycotina</taxon>
        <taxon>Sordariomycetes</taxon>
        <taxon>Sordariomycetidae</taxon>
        <taxon>Sordariales</taxon>
        <taxon>Podosporaceae</taxon>
        <taxon>Triangularia</taxon>
    </lineage>
</organism>
<sequence length="111" mass="12354">MKCGEIRDKISGEHNIIAFEMEGAGVWDAPHTSCIVIKGVCDYADSHKNKEWQHFAAATAASAAKALLSTHTRHENHSRLQQSEQAIITGKLIMSIYEMFGWADASGYLYR</sequence>
<dbReference type="GO" id="GO:0003824">
    <property type="term" value="F:catalytic activity"/>
    <property type="evidence" value="ECO:0007669"/>
    <property type="project" value="InterPro"/>
</dbReference>
<name>A0AAN6WBH4_9PEZI</name>
<dbReference type="GO" id="GO:0009116">
    <property type="term" value="P:nucleoside metabolic process"/>
    <property type="evidence" value="ECO:0007669"/>
    <property type="project" value="InterPro"/>
</dbReference>
<evidence type="ECO:0000313" key="2">
    <source>
        <dbReference type="Proteomes" id="UP001302321"/>
    </source>
</evidence>
<proteinExistence type="predicted"/>
<keyword evidence="2" id="KW-1185">Reference proteome</keyword>
<dbReference type="InterPro" id="IPR035994">
    <property type="entry name" value="Nucleoside_phosphorylase_sf"/>
</dbReference>
<dbReference type="PANTHER" id="PTHR46082">
    <property type="entry name" value="ATP/GTP-BINDING PROTEIN-RELATED"/>
    <property type="match status" value="1"/>
</dbReference>
<gene>
    <name evidence="1" type="ORF">QBC36DRAFT_308722</name>
</gene>
<dbReference type="Gene3D" id="3.40.50.1580">
    <property type="entry name" value="Nucleoside phosphorylase domain"/>
    <property type="match status" value="1"/>
</dbReference>
<comment type="caution">
    <text evidence="1">The sequence shown here is derived from an EMBL/GenBank/DDBJ whole genome shotgun (WGS) entry which is preliminary data.</text>
</comment>
<dbReference type="Proteomes" id="UP001302321">
    <property type="component" value="Unassembled WGS sequence"/>
</dbReference>
<reference evidence="1" key="2">
    <citation type="submission" date="2023-05" db="EMBL/GenBank/DDBJ databases">
        <authorList>
            <consortium name="Lawrence Berkeley National Laboratory"/>
            <person name="Steindorff A."/>
            <person name="Hensen N."/>
            <person name="Bonometti L."/>
            <person name="Westerberg I."/>
            <person name="Brannstrom I.O."/>
            <person name="Guillou S."/>
            <person name="Cros-Aarteil S."/>
            <person name="Calhoun S."/>
            <person name="Haridas S."/>
            <person name="Kuo A."/>
            <person name="Mondo S."/>
            <person name="Pangilinan J."/>
            <person name="Riley R."/>
            <person name="Labutti K."/>
            <person name="Andreopoulos B."/>
            <person name="Lipzen A."/>
            <person name="Chen C."/>
            <person name="Yanf M."/>
            <person name="Daum C."/>
            <person name="Ng V."/>
            <person name="Clum A."/>
            <person name="Ohm R."/>
            <person name="Martin F."/>
            <person name="Silar P."/>
            <person name="Natvig D."/>
            <person name="Lalanne C."/>
            <person name="Gautier V."/>
            <person name="Ament-Velasquez S.L."/>
            <person name="Kruys A."/>
            <person name="Hutchinson M.I."/>
            <person name="Powell A.J."/>
            <person name="Barry K."/>
            <person name="Miller A.N."/>
            <person name="Grigoriev I.V."/>
            <person name="Debuchy R."/>
            <person name="Gladieux P."/>
            <person name="Thoren M.H."/>
            <person name="Johannesson H."/>
        </authorList>
    </citation>
    <scope>NUCLEOTIDE SEQUENCE</scope>
    <source>
        <strain evidence="1">CBS 892.96</strain>
    </source>
</reference>
<dbReference type="InterPro" id="IPR053137">
    <property type="entry name" value="NLR-like"/>
</dbReference>
<dbReference type="EMBL" id="MU866127">
    <property type="protein sequence ID" value="KAK4178934.1"/>
    <property type="molecule type" value="Genomic_DNA"/>
</dbReference>
<dbReference type="PANTHER" id="PTHR46082:SF6">
    <property type="entry name" value="AAA+ ATPASE DOMAIN-CONTAINING PROTEIN-RELATED"/>
    <property type="match status" value="1"/>
</dbReference>
<protein>
    <submittedName>
        <fullName evidence="1">Uncharacterized protein</fullName>
    </submittedName>
</protein>
<dbReference type="SUPFAM" id="SSF53167">
    <property type="entry name" value="Purine and uridine phosphorylases"/>
    <property type="match status" value="1"/>
</dbReference>